<feature type="coiled-coil region" evidence="1">
    <location>
        <begin position="303"/>
        <end position="330"/>
    </location>
</feature>
<accession>A0ABW5WR24</accession>
<dbReference type="Proteomes" id="UP001597533">
    <property type="component" value="Unassembled WGS sequence"/>
</dbReference>
<dbReference type="EMBL" id="JBHUOV010000017">
    <property type="protein sequence ID" value="MFD2824794.1"/>
    <property type="molecule type" value="Genomic_DNA"/>
</dbReference>
<dbReference type="RefSeq" id="WP_183490124.1">
    <property type="nucleotide sequence ID" value="NZ_JBHUOV010000017.1"/>
</dbReference>
<proteinExistence type="predicted"/>
<evidence type="ECO:0000313" key="3">
    <source>
        <dbReference type="Proteomes" id="UP001597533"/>
    </source>
</evidence>
<evidence type="ECO:0000256" key="1">
    <source>
        <dbReference type="SAM" id="Coils"/>
    </source>
</evidence>
<comment type="caution">
    <text evidence="2">The sequence shown here is derived from an EMBL/GenBank/DDBJ whole genome shotgun (WGS) entry which is preliminary data.</text>
</comment>
<gene>
    <name evidence="2" type="ORF">ACFS5M_14015</name>
</gene>
<name>A0ABW5WR24_9FLAO</name>
<reference evidence="3" key="1">
    <citation type="journal article" date="2019" name="Int. J. Syst. Evol. Microbiol.">
        <title>The Global Catalogue of Microorganisms (GCM) 10K type strain sequencing project: providing services to taxonomists for standard genome sequencing and annotation.</title>
        <authorList>
            <consortium name="The Broad Institute Genomics Platform"/>
            <consortium name="The Broad Institute Genome Sequencing Center for Infectious Disease"/>
            <person name="Wu L."/>
            <person name="Ma J."/>
        </authorList>
    </citation>
    <scope>NUCLEOTIDE SEQUENCE [LARGE SCALE GENOMIC DNA]</scope>
    <source>
        <strain evidence="3">KCTC 32141</strain>
    </source>
</reference>
<evidence type="ECO:0000313" key="2">
    <source>
        <dbReference type="EMBL" id="MFD2824794.1"/>
    </source>
</evidence>
<organism evidence="2 3">
    <name type="scientific">Lacinutrix iliipiscaria</name>
    <dbReference type="NCBI Taxonomy" id="1230532"/>
    <lineage>
        <taxon>Bacteria</taxon>
        <taxon>Pseudomonadati</taxon>
        <taxon>Bacteroidota</taxon>
        <taxon>Flavobacteriia</taxon>
        <taxon>Flavobacteriales</taxon>
        <taxon>Flavobacteriaceae</taxon>
        <taxon>Lacinutrix</taxon>
    </lineage>
</organism>
<keyword evidence="1" id="KW-0175">Coiled coil</keyword>
<protein>
    <submittedName>
        <fullName evidence="2">Uncharacterized protein</fullName>
    </submittedName>
</protein>
<keyword evidence="3" id="KW-1185">Reference proteome</keyword>
<sequence length="335" mass="38064">MKTTTKNEVKAILVASYNSPKAKFNAILSIFLKLDEVSPGQKRYFNAAGFSKTNLDALEYDIKKLCGIKDSELLSTKKQLKTVTVNAKDIDTPKLSEELKAQLNALDLQKANYNTELKPLAKAVSEALLVGPESQKKVDLIAYLEALKTSDNNKLKEATEAVKQLFVNAPEEVKTHLKLREEFPFLNDADCPDKFKILVADKRTAYYAYLDARDEIKKLIELGASNEELYELGVKSIGNFELNLEIYDELNYYNEHGEILGKHPIFADEMLNEKVGKLSTVELTKRQKNLRSYISRDSKKLDKMEAGEDKDAFEKKLNEFKHELELIDARLEKIS</sequence>